<dbReference type="AlphaFoldDB" id="A0A158Q5G6"/>
<name>A0A158Q5G6_DRAME</name>
<sequence>MSVTPNIAPQHMQRQQRYGITMMQPNQQPVQVAPGQYISNAPVQPRTLSDALARLPPDLQQIAQQQINTETNAERRKQIALSYIQNHRMRVSQGYQTQNSMGAQGMIVNMNTNQQIPQNSSKFFSFINMKTFFNPMNNGSMTRMGNSNISQPAYPSQVPQMASNQMPMQLFYLFYCFPFALAERLRHLTFSIFPFWCHKFHPYL</sequence>
<accession>A0A158Q5G6</accession>
<keyword evidence="3" id="KW-1185">Reference proteome</keyword>
<dbReference type="OrthoDB" id="445326at2759"/>
<organism evidence="2 4">
    <name type="scientific">Dracunculus medinensis</name>
    <name type="common">Guinea worm</name>
    <dbReference type="NCBI Taxonomy" id="318479"/>
    <lineage>
        <taxon>Eukaryota</taxon>
        <taxon>Metazoa</taxon>
        <taxon>Ecdysozoa</taxon>
        <taxon>Nematoda</taxon>
        <taxon>Chromadorea</taxon>
        <taxon>Rhabditida</taxon>
        <taxon>Spirurina</taxon>
        <taxon>Dracunculoidea</taxon>
        <taxon>Dracunculidae</taxon>
        <taxon>Dracunculus</taxon>
    </lineage>
</organism>
<evidence type="ECO:0000313" key="3">
    <source>
        <dbReference type="Proteomes" id="UP000274756"/>
    </source>
</evidence>
<proteinExistence type="predicted"/>
<dbReference type="Proteomes" id="UP000274756">
    <property type="component" value="Unassembled WGS sequence"/>
</dbReference>
<reference evidence="1 3" key="2">
    <citation type="submission" date="2018-11" db="EMBL/GenBank/DDBJ databases">
        <authorList>
            <consortium name="Pathogen Informatics"/>
        </authorList>
    </citation>
    <scope>NUCLEOTIDE SEQUENCE [LARGE SCALE GENOMIC DNA]</scope>
</reference>
<evidence type="ECO:0000313" key="1">
    <source>
        <dbReference type="EMBL" id="VDN59975.1"/>
    </source>
</evidence>
<protein>
    <submittedName>
        <fullName evidence="4">MITF_TFEB_C_3_N domain-containing protein</fullName>
    </submittedName>
</protein>
<evidence type="ECO:0000313" key="4">
    <source>
        <dbReference type="WBParaSite" id="DME_0000731201-mRNA-1"/>
    </source>
</evidence>
<dbReference type="EMBL" id="UYYG01001197">
    <property type="protein sequence ID" value="VDN59975.1"/>
    <property type="molecule type" value="Genomic_DNA"/>
</dbReference>
<gene>
    <name evidence="1" type="ORF">DME_LOCUS9948</name>
</gene>
<dbReference type="WBParaSite" id="DME_0000731201-mRNA-1">
    <property type="protein sequence ID" value="DME_0000731201-mRNA-1"/>
    <property type="gene ID" value="DME_0000731201"/>
</dbReference>
<evidence type="ECO:0000313" key="2">
    <source>
        <dbReference type="Proteomes" id="UP000038040"/>
    </source>
</evidence>
<reference evidence="4" key="1">
    <citation type="submission" date="2016-04" db="UniProtKB">
        <authorList>
            <consortium name="WormBaseParasite"/>
        </authorList>
    </citation>
    <scope>IDENTIFICATION</scope>
</reference>
<dbReference type="Proteomes" id="UP000038040">
    <property type="component" value="Unplaced"/>
</dbReference>